<dbReference type="Gene3D" id="2.30.30.40">
    <property type="entry name" value="SH3 Domains"/>
    <property type="match status" value="1"/>
</dbReference>
<dbReference type="Proteomes" id="UP000446768">
    <property type="component" value="Unassembled WGS sequence"/>
</dbReference>
<organism evidence="2 3">
    <name type="scientific">Pseudoduganella rivuli</name>
    <dbReference type="NCBI Taxonomy" id="2666085"/>
    <lineage>
        <taxon>Bacteria</taxon>
        <taxon>Pseudomonadati</taxon>
        <taxon>Pseudomonadota</taxon>
        <taxon>Betaproteobacteria</taxon>
        <taxon>Burkholderiales</taxon>
        <taxon>Oxalobacteraceae</taxon>
        <taxon>Telluria group</taxon>
        <taxon>Pseudoduganella</taxon>
    </lineage>
</organism>
<name>A0A7X2IM17_9BURK</name>
<protein>
    <submittedName>
        <fullName evidence="2">SH3 domain-containing protein</fullName>
    </submittedName>
</protein>
<evidence type="ECO:0000256" key="1">
    <source>
        <dbReference type="SAM" id="SignalP"/>
    </source>
</evidence>
<gene>
    <name evidence="2" type="ORF">GJ700_11575</name>
</gene>
<evidence type="ECO:0000313" key="2">
    <source>
        <dbReference type="EMBL" id="MRV72350.1"/>
    </source>
</evidence>
<reference evidence="2 3" key="1">
    <citation type="submission" date="2019-11" db="EMBL/GenBank/DDBJ databases">
        <title>Novel species isolated from a subtropical stream in China.</title>
        <authorList>
            <person name="Lu H."/>
        </authorList>
    </citation>
    <scope>NUCLEOTIDE SEQUENCE [LARGE SCALE GENOMIC DNA]</scope>
    <source>
        <strain evidence="2 3">FT92W</strain>
    </source>
</reference>
<sequence>MKMTLYVLAIASSVCLPATAAEQATAVRQTDMKAKPFTDAETVTSLAERSRVDVLKRETSWIEVKSAPHTGWVKMLSLRFDAPTNAAAANASSNPFLMSIGKGGSGSVATTGVRGLKEEQLINPHPNPAALQQMQGNAVSAGDAAKFAASAGLQSQTVKYVAVGGAK</sequence>
<feature type="signal peptide" evidence="1">
    <location>
        <begin position="1"/>
        <end position="20"/>
    </location>
</feature>
<dbReference type="RefSeq" id="WP_154373807.1">
    <property type="nucleotide sequence ID" value="NZ_WKJJ01000006.1"/>
</dbReference>
<proteinExistence type="predicted"/>
<evidence type="ECO:0000313" key="3">
    <source>
        <dbReference type="Proteomes" id="UP000446768"/>
    </source>
</evidence>
<feature type="chain" id="PRO_5031508020" evidence="1">
    <location>
        <begin position="21"/>
        <end position="167"/>
    </location>
</feature>
<keyword evidence="1" id="KW-0732">Signal</keyword>
<keyword evidence="3" id="KW-1185">Reference proteome</keyword>
<comment type="caution">
    <text evidence="2">The sequence shown here is derived from an EMBL/GenBank/DDBJ whole genome shotgun (WGS) entry which is preliminary data.</text>
</comment>
<accession>A0A7X2IM17</accession>
<dbReference type="EMBL" id="WKJJ01000006">
    <property type="protein sequence ID" value="MRV72350.1"/>
    <property type="molecule type" value="Genomic_DNA"/>
</dbReference>
<dbReference type="AlphaFoldDB" id="A0A7X2IM17"/>